<evidence type="ECO:0000256" key="3">
    <source>
        <dbReference type="ARBA" id="ARBA00022840"/>
    </source>
</evidence>
<dbReference type="InterPro" id="IPR003439">
    <property type="entry name" value="ABC_transporter-like_ATP-bd"/>
</dbReference>
<evidence type="ECO:0000256" key="1">
    <source>
        <dbReference type="ARBA" id="ARBA00022448"/>
    </source>
</evidence>
<keyword evidence="1" id="KW-0813">Transport</keyword>
<feature type="domain" description="ABC transporter" evidence="4">
    <location>
        <begin position="7"/>
        <end position="243"/>
    </location>
</feature>
<dbReference type="STRING" id="1168289.GCA_000259075_01470"/>
<reference evidence="5 6" key="1">
    <citation type="submission" date="2018-07" db="EMBL/GenBank/DDBJ databases">
        <title>Freshwater and sediment microbial communities from various areas in North America, analyzing microbe dynamics in response to fracking.</title>
        <authorList>
            <person name="Lamendella R."/>
        </authorList>
    </citation>
    <scope>NUCLEOTIDE SEQUENCE [LARGE SCALE GENOMIC DNA]</scope>
    <source>
        <strain evidence="5 6">160A</strain>
    </source>
</reference>
<dbReference type="EMBL" id="QPIZ01000009">
    <property type="protein sequence ID" value="RCW36130.1"/>
    <property type="molecule type" value="Genomic_DNA"/>
</dbReference>
<dbReference type="SMART" id="SM00382">
    <property type="entry name" value="AAA"/>
    <property type="match status" value="1"/>
</dbReference>
<dbReference type="RefSeq" id="WP_106151471.1">
    <property type="nucleotide sequence ID" value="NZ_PVTS01000001.1"/>
</dbReference>
<evidence type="ECO:0000313" key="5">
    <source>
        <dbReference type="EMBL" id="RCW36130.1"/>
    </source>
</evidence>
<evidence type="ECO:0000313" key="6">
    <source>
        <dbReference type="Proteomes" id="UP000252733"/>
    </source>
</evidence>
<sequence>MKENKIIEINHLKVTFDDREVLKDVSFTITQGDVTVILGGSGSGKSTILKHILGLFPVEAGVVNLLDQDIATLKEKDELDFYLKLGVFYQNGALLNSLTVGDNVALPLEQHTDLPPQLIEEMVRTKLNLVNLEDAYYLYPSQLSGGMLKRAALARAIILDPPVLFCDEPGAGLDPVSLAALDELILKLRDQLGMTVVMVTHEVSSILRIADKILFVEDGVIGFDGTLEEARKSPLPSLKDFFTVGTGGKKG</sequence>
<evidence type="ECO:0000256" key="2">
    <source>
        <dbReference type="ARBA" id="ARBA00022741"/>
    </source>
</evidence>
<dbReference type="PANTHER" id="PTHR43023">
    <property type="entry name" value="PROTEIN TRIGALACTOSYLDIACYLGLYCEROL 3, CHLOROPLASTIC"/>
    <property type="match status" value="1"/>
</dbReference>
<dbReference type="Proteomes" id="UP000252733">
    <property type="component" value="Unassembled WGS sequence"/>
</dbReference>
<dbReference type="AlphaFoldDB" id="A0A2T0XT99"/>
<dbReference type="PROSITE" id="PS00211">
    <property type="entry name" value="ABC_TRANSPORTER_1"/>
    <property type="match status" value="1"/>
</dbReference>
<dbReference type="OrthoDB" id="9802264at2"/>
<gene>
    <name evidence="5" type="ORF">DFO77_10994</name>
</gene>
<accession>A0A2T0XT99</accession>
<proteinExistence type="predicted"/>
<dbReference type="PROSITE" id="PS50893">
    <property type="entry name" value="ABC_TRANSPORTER_2"/>
    <property type="match status" value="1"/>
</dbReference>
<protein>
    <submittedName>
        <fullName evidence="5">Phospholipid/cholesterol/gamma-HCH transport system ATP-binding protein</fullName>
    </submittedName>
</protein>
<keyword evidence="2" id="KW-0547">Nucleotide-binding</keyword>
<dbReference type="Pfam" id="PF00005">
    <property type="entry name" value="ABC_tran"/>
    <property type="match status" value="1"/>
</dbReference>
<organism evidence="5 6">
    <name type="scientific">Marinilabilia salmonicolor</name>
    <dbReference type="NCBI Taxonomy" id="989"/>
    <lineage>
        <taxon>Bacteria</taxon>
        <taxon>Pseudomonadati</taxon>
        <taxon>Bacteroidota</taxon>
        <taxon>Bacteroidia</taxon>
        <taxon>Marinilabiliales</taxon>
        <taxon>Marinilabiliaceae</taxon>
        <taxon>Marinilabilia</taxon>
    </lineage>
</organism>
<dbReference type="InterPro" id="IPR017871">
    <property type="entry name" value="ABC_transporter-like_CS"/>
</dbReference>
<dbReference type="InterPro" id="IPR027417">
    <property type="entry name" value="P-loop_NTPase"/>
</dbReference>
<dbReference type="InterPro" id="IPR003593">
    <property type="entry name" value="AAA+_ATPase"/>
</dbReference>
<dbReference type="Gene3D" id="3.40.50.300">
    <property type="entry name" value="P-loop containing nucleotide triphosphate hydrolases"/>
    <property type="match status" value="1"/>
</dbReference>
<keyword evidence="3 5" id="KW-0067">ATP-binding</keyword>
<dbReference type="GO" id="GO:0016887">
    <property type="term" value="F:ATP hydrolysis activity"/>
    <property type="evidence" value="ECO:0007669"/>
    <property type="project" value="InterPro"/>
</dbReference>
<dbReference type="GO" id="GO:0005524">
    <property type="term" value="F:ATP binding"/>
    <property type="evidence" value="ECO:0007669"/>
    <property type="project" value="UniProtKB-KW"/>
</dbReference>
<evidence type="ECO:0000259" key="4">
    <source>
        <dbReference type="PROSITE" id="PS50893"/>
    </source>
</evidence>
<comment type="caution">
    <text evidence="5">The sequence shown here is derived from an EMBL/GenBank/DDBJ whole genome shotgun (WGS) entry which is preliminary data.</text>
</comment>
<keyword evidence="6" id="KW-1185">Reference proteome</keyword>
<name>A0A2T0XT99_9BACT</name>
<dbReference type="PANTHER" id="PTHR43023:SF3">
    <property type="entry name" value="PROTEIN TRIGALACTOSYLDIACYLGLYCEROL 3, CHLOROPLASTIC"/>
    <property type="match status" value="1"/>
</dbReference>
<dbReference type="SUPFAM" id="SSF52540">
    <property type="entry name" value="P-loop containing nucleoside triphosphate hydrolases"/>
    <property type="match status" value="1"/>
</dbReference>